<evidence type="ECO:0000256" key="2">
    <source>
        <dbReference type="ARBA" id="ARBA00022723"/>
    </source>
</evidence>
<organism evidence="9 10">
    <name type="scientific">Butyrivibrio hungatei DSM 14810</name>
    <dbReference type="NCBI Taxonomy" id="1121132"/>
    <lineage>
        <taxon>Bacteria</taxon>
        <taxon>Bacillati</taxon>
        <taxon>Bacillota</taxon>
        <taxon>Clostridia</taxon>
        <taxon>Lachnospirales</taxon>
        <taxon>Lachnospiraceae</taxon>
        <taxon>Butyrivibrio</taxon>
    </lineage>
</organism>
<comment type="similarity">
    <text evidence="6">Belongs to the peptidase M3B family.</text>
</comment>
<feature type="domain" description="Peptidase M3A/M3B catalytic" evidence="7">
    <location>
        <begin position="208"/>
        <end position="584"/>
    </location>
</feature>
<name>A0A1M7SJN3_9FIRM</name>
<dbReference type="InterPro" id="IPR042088">
    <property type="entry name" value="OligoPept_F_C"/>
</dbReference>
<keyword evidence="4 6" id="KW-0862">Zinc</keyword>
<sequence>MQQKLPKRDEVAKELTWRLEDIYDDESKWESELNKVNELADKFASYQGKISKDSKSLLEVSKLAEEVELYLDRVYGYAHMREDQDTANSKYQGMKQRALSTYMAVSEKSAFIDPEILQISDADLEKFYAETPELDRYKRKIAETRRLKEHMLDAATEALLASAGEMQGASQKAYGMLANADLKFPSVKDSKGEEVQLSNGRFVPTQMSKDRDLRKASFEAFYGRYEEFKNTWAAMYDGEVKSRIFEAKARKYGSAFEAAVDHNDVSPAVCDSLFESIHDNMDKMHRYVTLRKKLLGVDELHMYDVYVGMLPDFDMKVSYEEAKELSLKALAPLGEDYLEVVKEAYENRWIDVVENEGKRGGAYSSGVYNVHPYMLLNYNDTLDDVFTLVHEMGHSMHTWYSNKAQTIVDAGYKIFVAEVASTTNEVLLYHYMKDNAKSKEEKAFIINHFLDSFKGTMFRQTMFEEFERKTCEMAEAGTPLTAESLYDVYLELNKQYFGKDMISDPQIGWEWCRIPHFYYNFYVYQYATSFAAAVAIADRILKEGKPAVDQYKKFLSSGCTQDPVSLLKIAGVDLTTKAPIDSALAVFGEAINEMEEITR</sequence>
<dbReference type="SUPFAM" id="SSF55486">
    <property type="entry name" value="Metalloproteases ('zincins'), catalytic domain"/>
    <property type="match status" value="1"/>
</dbReference>
<evidence type="ECO:0000256" key="5">
    <source>
        <dbReference type="ARBA" id="ARBA00023049"/>
    </source>
</evidence>
<evidence type="ECO:0000259" key="8">
    <source>
        <dbReference type="Pfam" id="PF08439"/>
    </source>
</evidence>
<dbReference type="Gene3D" id="1.10.1370.20">
    <property type="entry name" value="Oligoendopeptidase f, C-terminal domain"/>
    <property type="match status" value="1"/>
</dbReference>
<evidence type="ECO:0000259" key="7">
    <source>
        <dbReference type="Pfam" id="PF01432"/>
    </source>
</evidence>
<comment type="cofactor">
    <cofactor evidence="6">
        <name>Zn(2+)</name>
        <dbReference type="ChEBI" id="CHEBI:29105"/>
    </cofactor>
    <text evidence="6">Binds 1 zinc ion.</text>
</comment>
<proteinExistence type="inferred from homology"/>
<evidence type="ECO:0000313" key="9">
    <source>
        <dbReference type="EMBL" id="SHN58660.1"/>
    </source>
</evidence>
<accession>A0A1M7SJN3</accession>
<dbReference type="CDD" id="cd09608">
    <property type="entry name" value="M3B_PepF"/>
    <property type="match status" value="1"/>
</dbReference>
<keyword evidence="3 6" id="KW-0378">Hydrolase</keyword>
<evidence type="ECO:0000256" key="6">
    <source>
        <dbReference type="RuleBase" id="RU368091"/>
    </source>
</evidence>
<dbReference type="GO" id="GO:0006518">
    <property type="term" value="P:peptide metabolic process"/>
    <property type="evidence" value="ECO:0007669"/>
    <property type="project" value="TreeGrafter"/>
</dbReference>
<dbReference type="GO" id="GO:0046872">
    <property type="term" value="F:metal ion binding"/>
    <property type="evidence" value="ECO:0007669"/>
    <property type="project" value="UniProtKB-UniRule"/>
</dbReference>
<protein>
    <recommendedName>
        <fullName evidence="6">Oligopeptidase F</fullName>
        <ecNumber evidence="6">3.4.24.-</ecNumber>
    </recommendedName>
</protein>
<dbReference type="InterPro" id="IPR045090">
    <property type="entry name" value="Pept_M3A_M3B"/>
</dbReference>
<keyword evidence="1 6" id="KW-0645">Protease</keyword>
<evidence type="ECO:0000256" key="1">
    <source>
        <dbReference type="ARBA" id="ARBA00022670"/>
    </source>
</evidence>
<evidence type="ECO:0000313" key="10">
    <source>
        <dbReference type="Proteomes" id="UP000184097"/>
    </source>
</evidence>
<dbReference type="InterPro" id="IPR013647">
    <property type="entry name" value="OligopepF_N_dom"/>
</dbReference>
<gene>
    <name evidence="9" type="ORF">SAMN02745247_01922</name>
</gene>
<dbReference type="PANTHER" id="PTHR11804:SF84">
    <property type="entry name" value="SACCHAROLYSIN"/>
    <property type="match status" value="1"/>
</dbReference>
<dbReference type="EC" id="3.4.24.-" evidence="6"/>
<evidence type="ECO:0000256" key="4">
    <source>
        <dbReference type="ARBA" id="ARBA00022833"/>
    </source>
</evidence>
<dbReference type="Gene3D" id="1.20.140.70">
    <property type="entry name" value="Oligopeptidase f, N-terminal domain"/>
    <property type="match status" value="1"/>
</dbReference>
<dbReference type="Pfam" id="PF08439">
    <property type="entry name" value="Peptidase_M3_N"/>
    <property type="match status" value="1"/>
</dbReference>
<dbReference type="Pfam" id="PF01432">
    <property type="entry name" value="Peptidase_M3"/>
    <property type="match status" value="1"/>
</dbReference>
<dbReference type="EMBL" id="FRDH01000007">
    <property type="protein sequence ID" value="SHN58660.1"/>
    <property type="molecule type" value="Genomic_DNA"/>
</dbReference>
<feature type="domain" description="Oligopeptidase F N-terminal" evidence="8">
    <location>
        <begin position="115"/>
        <end position="184"/>
    </location>
</feature>
<comment type="function">
    <text evidence="6">Has oligopeptidase activity and degrades a variety of small bioactive peptides.</text>
</comment>
<dbReference type="InterPro" id="IPR004438">
    <property type="entry name" value="Peptidase_M3B"/>
</dbReference>
<dbReference type="GO" id="GO:0004222">
    <property type="term" value="F:metalloendopeptidase activity"/>
    <property type="evidence" value="ECO:0007669"/>
    <property type="project" value="UniProtKB-UniRule"/>
</dbReference>
<keyword evidence="5 6" id="KW-0482">Metalloprotease</keyword>
<keyword evidence="2 6" id="KW-0479">Metal-binding</keyword>
<dbReference type="InterPro" id="IPR001567">
    <property type="entry name" value="Pept_M3A_M3B_dom"/>
</dbReference>
<dbReference type="NCBIfam" id="TIGR00181">
    <property type="entry name" value="pepF"/>
    <property type="match status" value="1"/>
</dbReference>
<reference evidence="9 10" key="1">
    <citation type="submission" date="2016-12" db="EMBL/GenBank/DDBJ databases">
        <authorList>
            <person name="Song W.-J."/>
            <person name="Kurnit D.M."/>
        </authorList>
    </citation>
    <scope>NUCLEOTIDE SEQUENCE [LARGE SCALE GENOMIC DNA]</scope>
    <source>
        <strain evidence="9 10">DSM 14810</strain>
    </source>
</reference>
<dbReference type="GO" id="GO:0006508">
    <property type="term" value="P:proteolysis"/>
    <property type="evidence" value="ECO:0007669"/>
    <property type="project" value="UniProtKB-KW"/>
</dbReference>
<dbReference type="Proteomes" id="UP000184097">
    <property type="component" value="Unassembled WGS sequence"/>
</dbReference>
<evidence type="ECO:0000256" key="3">
    <source>
        <dbReference type="ARBA" id="ARBA00022801"/>
    </source>
</evidence>
<dbReference type="Gene3D" id="1.10.287.830">
    <property type="entry name" value="putative peptidase helix hairpin domain like"/>
    <property type="match status" value="1"/>
</dbReference>
<dbReference type="AlphaFoldDB" id="A0A1M7SJN3"/>
<dbReference type="RefSeq" id="WP_072703412.1">
    <property type="nucleotide sequence ID" value="NZ_FRDH01000007.1"/>
</dbReference>
<dbReference type="PANTHER" id="PTHR11804">
    <property type="entry name" value="PROTEASE M3 THIMET OLIGOPEPTIDASE-RELATED"/>
    <property type="match status" value="1"/>
</dbReference>